<evidence type="ECO:0000313" key="3">
    <source>
        <dbReference type="Proteomes" id="UP000326641"/>
    </source>
</evidence>
<dbReference type="InterPro" id="IPR001173">
    <property type="entry name" value="Glyco_trans_2-like"/>
</dbReference>
<feature type="domain" description="Glycosyltransferase 2-like" evidence="1">
    <location>
        <begin position="11"/>
        <end position="181"/>
    </location>
</feature>
<dbReference type="Pfam" id="PF00535">
    <property type="entry name" value="Glycos_transf_2"/>
    <property type="match status" value="1"/>
</dbReference>
<evidence type="ECO:0000313" key="2">
    <source>
        <dbReference type="EMBL" id="VUX48034.1"/>
    </source>
</evidence>
<comment type="caution">
    <text evidence="2">The sequence shown here is derived from an EMBL/GenBank/DDBJ whole genome shotgun (WGS) entry which is preliminary data.</text>
</comment>
<dbReference type="SUPFAM" id="SSF53448">
    <property type="entry name" value="Nucleotide-diphospho-sugar transferases"/>
    <property type="match status" value="1"/>
</dbReference>
<dbReference type="Gene3D" id="3.90.550.10">
    <property type="entry name" value="Spore Coat Polysaccharide Biosynthesis Protein SpsA, Chain A"/>
    <property type="match status" value="1"/>
</dbReference>
<dbReference type="PANTHER" id="PTHR22916">
    <property type="entry name" value="GLYCOSYLTRANSFERASE"/>
    <property type="match status" value="1"/>
</dbReference>
<keyword evidence="3" id="KW-1185">Reference proteome</keyword>
<dbReference type="CDD" id="cd00761">
    <property type="entry name" value="Glyco_tranf_GTA_type"/>
    <property type="match status" value="1"/>
</dbReference>
<reference evidence="2" key="1">
    <citation type="submission" date="2018-11" db="EMBL/GenBank/DDBJ databases">
        <authorList>
            <person name="Onetto C."/>
        </authorList>
    </citation>
    <scope>NUCLEOTIDE SEQUENCE [LARGE SCALE GENOMIC DNA]</scope>
</reference>
<dbReference type="InterPro" id="IPR029044">
    <property type="entry name" value="Nucleotide-diphossugar_trans"/>
</dbReference>
<sequence>MTQSSTPRVAVGLPVYNGENYLRIAIESVLAQTYRDFELIICDNVSTDSTPAICAAYAERDSRVRYHRNPRNLGAAPNFNMTFKLISPSVEYFRWISHDDTMSPDSLEKSVRALDAHPERVLCTSLIGMIDADGTQTSVYDSGLQAARNSDQPSERFFDTALRKHNNYDTYGLIRRSALENSLMMPSYYAGEKTTLVELSVRGKFFHIPEVLFSVREHAQRATSAISRLNWLSNEDTSASRWLQIGTLMMFLDYCRIVNRHVKAPAERLRCYRMLVQWWFRHSHAAEFASDAVAFVSPKAYLALQSLKHRLVGTERRAHA</sequence>
<accession>A0A564WK41</accession>
<gene>
    <name evidence="2" type="ORF">DF3PA_90051</name>
</gene>
<dbReference type="Proteomes" id="UP000326641">
    <property type="component" value="Unassembled WGS sequence"/>
</dbReference>
<dbReference type="PANTHER" id="PTHR22916:SF56">
    <property type="entry name" value="GLYCOSYL TRANSFERASE"/>
    <property type="match status" value="1"/>
</dbReference>
<proteinExistence type="predicted"/>
<name>A0A564WK41_9PROT</name>
<dbReference type="GO" id="GO:0016758">
    <property type="term" value="F:hexosyltransferase activity"/>
    <property type="evidence" value="ECO:0007669"/>
    <property type="project" value="UniProtKB-ARBA"/>
</dbReference>
<dbReference type="EMBL" id="UXAT02000054">
    <property type="protein sequence ID" value="VUX48034.1"/>
    <property type="molecule type" value="Genomic_DNA"/>
</dbReference>
<dbReference type="AlphaFoldDB" id="A0A564WK41"/>
<evidence type="ECO:0000259" key="1">
    <source>
        <dbReference type="Pfam" id="PF00535"/>
    </source>
</evidence>
<protein>
    <submittedName>
        <fullName evidence="2">Glycosyltransferases</fullName>
    </submittedName>
</protein>
<organism evidence="2 3">
    <name type="scientific">Candidatus Defluviicoccus seviourii</name>
    <dbReference type="NCBI Taxonomy" id="2565273"/>
    <lineage>
        <taxon>Bacteria</taxon>
        <taxon>Pseudomonadati</taxon>
        <taxon>Pseudomonadota</taxon>
        <taxon>Alphaproteobacteria</taxon>
        <taxon>Rhodospirillales</taxon>
        <taxon>Rhodospirillaceae</taxon>
        <taxon>Defluviicoccus</taxon>
    </lineage>
</organism>